<dbReference type="GeneID" id="2871302"/>
<dbReference type="HOGENOM" id="CLU_2277454_0_0_1"/>
<dbReference type="AlphaFoldDB" id="Q5AZ74"/>
<feature type="compositionally biased region" description="Basic and acidic residues" evidence="1">
    <location>
        <begin position="73"/>
        <end position="102"/>
    </location>
</feature>
<evidence type="ECO:0000313" key="3">
    <source>
        <dbReference type="Proteomes" id="UP000000560"/>
    </source>
</evidence>
<keyword evidence="3" id="KW-1185">Reference proteome</keyword>
<dbReference type="InParanoid" id="Q5AZ74"/>
<evidence type="ECO:0000313" key="2">
    <source>
        <dbReference type="EMBL" id="CBF69533.1"/>
    </source>
</evidence>
<dbReference type="KEGG" id="ani:ANIA_06406"/>
<reference evidence="3" key="1">
    <citation type="journal article" date="2005" name="Nature">
        <title>Sequencing of Aspergillus nidulans and comparative analysis with A. fumigatus and A. oryzae.</title>
        <authorList>
            <person name="Galagan J.E."/>
            <person name="Calvo S.E."/>
            <person name="Cuomo C."/>
            <person name="Ma L.J."/>
            <person name="Wortman J.R."/>
            <person name="Batzoglou S."/>
            <person name="Lee S.I."/>
            <person name="Basturkmen M."/>
            <person name="Spevak C.C."/>
            <person name="Clutterbuck J."/>
            <person name="Kapitonov V."/>
            <person name="Jurka J."/>
            <person name="Scazzocchio C."/>
            <person name="Farman M."/>
            <person name="Butler J."/>
            <person name="Purcell S."/>
            <person name="Harris S."/>
            <person name="Braus G.H."/>
            <person name="Draht O."/>
            <person name="Busch S."/>
            <person name="D'Enfert C."/>
            <person name="Bouchier C."/>
            <person name="Goldman G.H."/>
            <person name="Bell-Pedersen D."/>
            <person name="Griffiths-Jones S."/>
            <person name="Doonan J.H."/>
            <person name="Yu J."/>
            <person name="Vienken K."/>
            <person name="Pain A."/>
            <person name="Freitag M."/>
            <person name="Selker E.U."/>
            <person name="Archer D.B."/>
            <person name="Penalva M.A."/>
            <person name="Oakley B.R."/>
            <person name="Momany M."/>
            <person name="Tanaka T."/>
            <person name="Kumagai T."/>
            <person name="Asai K."/>
            <person name="Machida M."/>
            <person name="Nierman W.C."/>
            <person name="Denning D.W."/>
            <person name="Caddick M."/>
            <person name="Hynes M."/>
            <person name="Paoletti M."/>
            <person name="Fischer R."/>
            <person name="Miller B."/>
            <person name="Dyer P."/>
            <person name="Sachs M.S."/>
            <person name="Osmani S.A."/>
            <person name="Birren B.W."/>
        </authorList>
    </citation>
    <scope>NUCLEOTIDE SEQUENCE [LARGE SCALE GENOMIC DNA]</scope>
    <source>
        <strain evidence="3">FGSC A4 / ATCC 38163 / CBS 112.46 / NRRL 194 / M139</strain>
    </source>
</reference>
<accession>C8V0N0</accession>
<proteinExistence type="predicted"/>
<dbReference type="VEuPathDB" id="FungiDB:AN6406"/>
<dbReference type="Proteomes" id="UP000000560">
    <property type="component" value="Chromosome I"/>
</dbReference>
<accession>Q5AZ74</accession>
<dbReference type="RefSeq" id="XP_664010.1">
    <property type="nucleotide sequence ID" value="XM_658918.1"/>
</dbReference>
<gene>
    <name evidence="2" type="ORF">ANIA_06406</name>
</gene>
<reference evidence="3" key="2">
    <citation type="journal article" date="2009" name="Fungal Genet. Biol.">
        <title>The 2008 update of the Aspergillus nidulans genome annotation: a community effort.</title>
        <authorList>
            <person name="Wortman J.R."/>
            <person name="Gilsenan J.M."/>
            <person name="Joardar V."/>
            <person name="Deegan J."/>
            <person name="Clutterbuck J."/>
            <person name="Andersen M.R."/>
            <person name="Archer D."/>
            <person name="Bencina M."/>
            <person name="Braus G."/>
            <person name="Coutinho P."/>
            <person name="von Dohren H."/>
            <person name="Doonan J."/>
            <person name="Driessen A.J."/>
            <person name="Durek P."/>
            <person name="Espeso E."/>
            <person name="Fekete E."/>
            <person name="Flipphi M."/>
            <person name="Estrada C.G."/>
            <person name="Geysens S."/>
            <person name="Goldman G."/>
            <person name="de Groot P.W."/>
            <person name="Hansen K."/>
            <person name="Harris S.D."/>
            <person name="Heinekamp T."/>
            <person name="Helmstaedt K."/>
            <person name="Henrissat B."/>
            <person name="Hofmann G."/>
            <person name="Homan T."/>
            <person name="Horio T."/>
            <person name="Horiuchi H."/>
            <person name="James S."/>
            <person name="Jones M."/>
            <person name="Karaffa L."/>
            <person name="Karanyi Z."/>
            <person name="Kato M."/>
            <person name="Keller N."/>
            <person name="Kelly D.E."/>
            <person name="Kiel J.A."/>
            <person name="Kim J.M."/>
            <person name="van der Klei I.J."/>
            <person name="Klis F.M."/>
            <person name="Kovalchuk A."/>
            <person name="Krasevec N."/>
            <person name="Kubicek C.P."/>
            <person name="Liu B."/>
            <person name="Maccabe A."/>
            <person name="Meyer V."/>
            <person name="Mirabito P."/>
            <person name="Miskei M."/>
            <person name="Mos M."/>
            <person name="Mullins J."/>
            <person name="Nelson D.R."/>
            <person name="Nielsen J."/>
            <person name="Oakley B.R."/>
            <person name="Osmani S.A."/>
            <person name="Pakula T."/>
            <person name="Paszewski A."/>
            <person name="Paulsen I."/>
            <person name="Pilsyk S."/>
            <person name="Pocsi I."/>
            <person name="Punt P.J."/>
            <person name="Ram A.F."/>
            <person name="Ren Q."/>
            <person name="Robellet X."/>
            <person name="Robson G."/>
            <person name="Seiboth B."/>
            <person name="van Solingen P."/>
            <person name="Specht T."/>
            <person name="Sun J."/>
            <person name="Taheri-Talesh N."/>
            <person name="Takeshita N."/>
            <person name="Ussery D."/>
            <person name="vanKuyk P.A."/>
            <person name="Visser H."/>
            <person name="van de Vondervoort P.J."/>
            <person name="de Vries R.P."/>
            <person name="Walton J."/>
            <person name="Xiang X."/>
            <person name="Xiong Y."/>
            <person name="Zeng A.P."/>
            <person name="Brandt B.W."/>
            <person name="Cornell M.J."/>
            <person name="van den Hondel C.A."/>
            <person name="Visser J."/>
            <person name="Oliver S.G."/>
            <person name="Turner G."/>
        </authorList>
    </citation>
    <scope>GENOME REANNOTATION</scope>
    <source>
        <strain evidence="3">FGSC A4 / ATCC 38163 / CBS 112.46 / NRRL 194 / M139</strain>
    </source>
</reference>
<dbReference type="EMBL" id="BN001301">
    <property type="protein sequence ID" value="CBF69533.1"/>
    <property type="molecule type" value="Genomic_DNA"/>
</dbReference>
<feature type="region of interest" description="Disordered" evidence="1">
    <location>
        <begin position="26"/>
        <end position="102"/>
    </location>
</feature>
<name>Q5AZ74_EMENI</name>
<protein>
    <submittedName>
        <fullName evidence="2">Uncharacterized protein</fullName>
    </submittedName>
</protein>
<evidence type="ECO:0000256" key="1">
    <source>
        <dbReference type="SAM" id="MobiDB-lite"/>
    </source>
</evidence>
<sequence>MPKGSCVSHARSQCYLEAVHRPNNQALLHASEERRLPSAASESISAHKTSKQKRKEAEERLSGLPEASAQRETQTEADKEQRLSVEQLKQEWRLDEVQDEMH</sequence>
<organism evidence="2 3">
    <name type="scientific">Emericella nidulans (strain FGSC A4 / ATCC 38163 / CBS 112.46 / NRRL 194 / M139)</name>
    <name type="common">Aspergillus nidulans</name>
    <dbReference type="NCBI Taxonomy" id="227321"/>
    <lineage>
        <taxon>Eukaryota</taxon>
        <taxon>Fungi</taxon>
        <taxon>Dikarya</taxon>
        <taxon>Ascomycota</taxon>
        <taxon>Pezizomycotina</taxon>
        <taxon>Eurotiomycetes</taxon>
        <taxon>Eurotiomycetidae</taxon>
        <taxon>Eurotiales</taxon>
        <taxon>Aspergillaceae</taxon>
        <taxon>Aspergillus</taxon>
        <taxon>Aspergillus subgen. Nidulantes</taxon>
    </lineage>
</organism>